<dbReference type="EMBL" id="OZ020103">
    <property type="protein sequence ID" value="CAK9277516.1"/>
    <property type="molecule type" value="Genomic_DNA"/>
</dbReference>
<evidence type="ECO:0000256" key="5">
    <source>
        <dbReference type="SAM" id="MobiDB-lite"/>
    </source>
</evidence>
<feature type="domain" description="RING-type" evidence="6">
    <location>
        <begin position="1289"/>
        <end position="1327"/>
    </location>
</feature>
<dbReference type="InterPro" id="IPR013320">
    <property type="entry name" value="ConA-like_dom_sf"/>
</dbReference>
<dbReference type="InterPro" id="IPR003877">
    <property type="entry name" value="SPRY_dom"/>
</dbReference>
<evidence type="ECO:0000256" key="3">
    <source>
        <dbReference type="ARBA" id="ARBA00022833"/>
    </source>
</evidence>
<evidence type="ECO:0000259" key="6">
    <source>
        <dbReference type="PROSITE" id="PS50089"/>
    </source>
</evidence>
<dbReference type="SUPFAM" id="SSF57850">
    <property type="entry name" value="RING/U-box"/>
    <property type="match status" value="1"/>
</dbReference>
<dbReference type="CDD" id="cd16541">
    <property type="entry name" value="RING-HC_RNF123"/>
    <property type="match status" value="1"/>
</dbReference>
<name>A0ABP0XGN3_9BRYO</name>
<feature type="compositionally biased region" description="Polar residues" evidence="5">
    <location>
        <begin position="1356"/>
        <end position="1366"/>
    </location>
</feature>
<keyword evidence="9" id="KW-1185">Reference proteome</keyword>
<gene>
    <name evidence="8" type="ORF">CSSPJE1EN1_LOCUS22994</name>
</gene>
<dbReference type="Pfam" id="PF19322">
    <property type="entry name" value="RKP_N"/>
    <property type="match status" value="1"/>
</dbReference>
<dbReference type="Pfam" id="PF25576">
    <property type="entry name" value="TPR_RNF123"/>
    <property type="match status" value="1"/>
</dbReference>
<feature type="region of interest" description="Disordered" evidence="5">
    <location>
        <begin position="742"/>
        <end position="767"/>
    </location>
</feature>
<dbReference type="InterPro" id="IPR045129">
    <property type="entry name" value="RNF123/RKP/RSPRY1"/>
</dbReference>
<organism evidence="8 9">
    <name type="scientific">Sphagnum jensenii</name>
    <dbReference type="NCBI Taxonomy" id="128206"/>
    <lineage>
        <taxon>Eukaryota</taxon>
        <taxon>Viridiplantae</taxon>
        <taxon>Streptophyta</taxon>
        <taxon>Embryophyta</taxon>
        <taxon>Bryophyta</taxon>
        <taxon>Sphagnophytina</taxon>
        <taxon>Sphagnopsida</taxon>
        <taxon>Sphagnales</taxon>
        <taxon>Sphagnaceae</taxon>
        <taxon>Sphagnum</taxon>
    </lineage>
</organism>
<dbReference type="InterPro" id="IPR057987">
    <property type="entry name" value="TPR_RNF123/RKP"/>
</dbReference>
<evidence type="ECO:0000313" key="9">
    <source>
        <dbReference type="Proteomes" id="UP001497444"/>
    </source>
</evidence>
<sequence>MWTDGGVRKGRQLQRARTTGLAGLLDEERNSGKGVVVAAAAGCMHDDCSRWGGVDRTLAHVLDVSPPHCPEISFITDDKIDLLKVRSFLNAQLDAMQDDVNGSGGGATSGCCRLRDGVFINNSPAGEGVVAMDSESASGDIKFDKSYLVLESQTIFSSARSNACVWKGRWMFEATLGTAGIQQLGWATVSCPFTYEEGVGDAVDSYAYDGKRVRKWSEGPKTYGQPWVAGDVIGCCIDLDAGQISFFRNGFPLGVAYDGVRTLEPKQGYFPAISLSHSERCELNFGGRPFKYPVDGFLPIQAPPTVKVGEGKDRLGSATARAKFLLGCLQRLVQLGSREVAAAMAPVDRLRRLTPLADNHISSIGAEICELLWPLLLAGPETAALKIATDDVRPPGEYVVWAALVPFLLETYRQEAPHDAPSVDQALDLLLPRLARQVADGSLVTMLMEALAYGCRTSPYSLANHPYTGAYPYLALACHLLERYDFMVLWWTSKGFDLCLEGLLTRKGPNKNDLEALMPTVWWQGSREDLCSEGKMRHAATALSKAIVKVEELQWELCHRLLHFIPPSSGESQQQVPGVVFRRFLRHLVCKNRGANRSMAPPGLSDNSVLVSTYCVLLRFLSEGLGTGKVGGEAVEGSKEHSENHVGFLHREGKRSFPISIFLKDGSTADFARLGGTFSHLVKTYPAGVDIPEVEWVESSMDEGEELVQHGGKLQPACCAEVTMSGLGCDTKSPARAPAKIATAGSTAGVSERATSPLSSDHNGRPCDGCVEGKPSSSGRMMDISLEGATVLRTYKRAAGFKPIKELSEAIREEELLDIMVLLYHLGLAQNFKQASFYMQHQMQSIAQLDDTDRQIRGEKVSSDYLKRLKEARTLYREDLIDCVRQCTWYRVTMFARWKLRGMYATCMWLVQLLLVLSKQDPLFSYIPEFYVETLVDSFHALRRSDPPFVSPSSLLQQGLSPLVIFLVTHFSDVRIVNSDIRDIILQSISVLVQYKEHVVAFERSQAACEGMVGSLLASFDNRFWIPVSNILLRLCKGSGFGASKCSSHGESFSPHFQRLLKEKCIVDEKLFASFLNRLFNTLNWTITEFSVAIKEMQENVDRHQVQDLQQRKCTIMFELSCNLERILEFFTQELPQAFLQGPEMNLIRLCELIIFVLNHTTCSADALFFDSTVRQQGQSQEKVNRAMILAPLVGIVLNLRNATMVPNHGMTYDLAHAIVSVDVSAAVISNFQYLINYSWDVTFKGDPSVRRVEDLKAFMSKLKVEWEEAKRLANILGGSLAIDREETCSICYACEVDTMFIPCKHQSCQRCISRHLLNNQRCFFCNSTISELCSMLPPTTTPLCAAGVNSQCPAAADSNGTLTRSTTRHDLQSHSS</sequence>
<dbReference type="SUPFAM" id="SSF49899">
    <property type="entry name" value="Concanavalin A-like lectins/glucanases"/>
    <property type="match status" value="1"/>
</dbReference>
<accession>A0ABP0XGN3</accession>
<evidence type="ECO:0000256" key="4">
    <source>
        <dbReference type="PROSITE-ProRule" id="PRU00175"/>
    </source>
</evidence>
<evidence type="ECO:0000259" key="7">
    <source>
        <dbReference type="PROSITE" id="PS50188"/>
    </source>
</evidence>
<evidence type="ECO:0008006" key="10">
    <source>
        <dbReference type="Google" id="ProtNLM"/>
    </source>
</evidence>
<dbReference type="Proteomes" id="UP001497444">
    <property type="component" value="Chromosome 8"/>
</dbReference>
<dbReference type="Gene3D" id="3.30.40.10">
    <property type="entry name" value="Zinc/RING finger domain, C3HC4 (zinc finger)"/>
    <property type="match status" value="1"/>
</dbReference>
<dbReference type="PROSITE" id="PS50188">
    <property type="entry name" value="B302_SPRY"/>
    <property type="match status" value="1"/>
</dbReference>
<dbReference type="Pfam" id="PF13920">
    <property type="entry name" value="zf-C3HC4_3"/>
    <property type="match status" value="1"/>
</dbReference>
<feature type="domain" description="B30.2/SPRY" evidence="7">
    <location>
        <begin position="110"/>
        <end position="290"/>
    </location>
</feature>
<dbReference type="InterPro" id="IPR001841">
    <property type="entry name" value="Znf_RING"/>
</dbReference>
<keyword evidence="1" id="KW-0479">Metal-binding</keyword>
<evidence type="ECO:0000256" key="1">
    <source>
        <dbReference type="ARBA" id="ARBA00022723"/>
    </source>
</evidence>
<dbReference type="InterPro" id="IPR013083">
    <property type="entry name" value="Znf_RING/FYVE/PHD"/>
</dbReference>
<keyword evidence="3" id="KW-0862">Zinc</keyword>
<evidence type="ECO:0000313" key="8">
    <source>
        <dbReference type="EMBL" id="CAK9277516.1"/>
    </source>
</evidence>
<proteinExistence type="predicted"/>
<protein>
    <recommendedName>
        <fullName evidence="10">E3 ubiquitin-protein ligase RKP</fullName>
    </recommendedName>
</protein>
<dbReference type="Gene3D" id="2.60.120.920">
    <property type="match status" value="1"/>
</dbReference>
<dbReference type="PROSITE" id="PS50089">
    <property type="entry name" value="ZF_RING_2"/>
    <property type="match status" value="1"/>
</dbReference>
<reference evidence="8" key="1">
    <citation type="submission" date="2024-02" db="EMBL/GenBank/DDBJ databases">
        <authorList>
            <consortium name="ELIXIR-Norway"/>
            <consortium name="Elixir Norway"/>
        </authorList>
    </citation>
    <scope>NUCLEOTIDE SEQUENCE</scope>
</reference>
<feature type="compositionally biased region" description="Polar residues" evidence="5">
    <location>
        <begin position="744"/>
        <end position="761"/>
    </location>
</feature>
<keyword evidence="2 4" id="KW-0863">Zinc-finger</keyword>
<dbReference type="PANTHER" id="PTHR13363:SF5">
    <property type="entry name" value="E3 UBIQUITIN-PROTEIN LIGASE RNF123"/>
    <property type="match status" value="1"/>
</dbReference>
<evidence type="ECO:0000256" key="2">
    <source>
        <dbReference type="ARBA" id="ARBA00022771"/>
    </source>
</evidence>
<dbReference type="Pfam" id="PF00622">
    <property type="entry name" value="SPRY"/>
    <property type="match status" value="1"/>
</dbReference>
<dbReference type="InterPro" id="IPR001870">
    <property type="entry name" value="B30.2/SPRY"/>
</dbReference>
<feature type="compositionally biased region" description="Basic and acidic residues" evidence="5">
    <location>
        <begin position="1368"/>
        <end position="1377"/>
    </location>
</feature>
<dbReference type="InterPro" id="IPR043136">
    <property type="entry name" value="B30.2/SPRY_sf"/>
</dbReference>
<dbReference type="InterPro" id="IPR045737">
    <property type="entry name" value="RKP_N"/>
</dbReference>
<dbReference type="SMART" id="SM00449">
    <property type="entry name" value="SPRY"/>
    <property type="match status" value="1"/>
</dbReference>
<feature type="region of interest" description="Disordered" evidence="5">
    <location>
        <begin position="1356"/>
        <end position="1377"/>
    </location>
</feature>
<dbReference type="SMART" id="SM00184">
    <property type="entry name" value="RING"/>
    <property type="match status" value="1"/>
</dbReference>
<dbReference type="PANTHER" id="PTHR13363">
    <property type="entry name" value="RING FINGER AND SRY DOMAIN-CONTAINING"/>
    <property type="match status" value="1"/>
</dbReference>